<name>G8M269_ACECE</name>
<dbReference type="SUPFAM" id="SSF53187">
    <property type="entry name" value="Zn-dependent exopeptidases"/>
    <property type="match status" value="1"/>
</dbReference>
<dbReference type="PANTHER" id="PTHR12147:SF58">
    <property type="entry name" value="VACUOLAR MEMBRANE PROTEASE"/>
    <property type="match status" value="1"/>
</dbReference>
<dbReference type="AlphaFoldDB" id="G8M269"/>
<sequence precursor="true">MIIHKIPRLVHIFIIICIISFSVFVGFYQLKPPDPEPADISLTQFSSGRAMEYLENIAVKPHPVGSEEHSRVRDYITEKVKEFGFKAEIHSSNPSVENIFVKVDGKGKSKDTILISAHYDTVPGAPGAGDNGSGVAVLLESLRVLKASEKLRNNIIFLFTDGEETGLYGSKAFIREYPYIDDIKIVLNFDGKGCSGYSLMFNTGKNNRWIVKEFAKAAPYPIAFSSSIKAADDAFGLNDFDGFKEINKQGLNFIFNKGLYAYHSKKDTITNLDERVIQHHGTNAVSLLKHFGNMDLEAEMRNEGDAIYFNIMRSLIVVYPKIWAIPLAILTVGLFGLLVWIGLKNNMFTIKGIVQGLICFVISLIFTFEIITIIESSTERVFKNHLEKILFNDFGDIFLASFAFLTIAIVSLIYNFLGKRISTLELLFGSFAYWIGMSLYYSVFEFGTSYLYTWPILLGLIGISVVVLYKEKTVKIRSFYIAFLLTAVPYFVLFTPAIYTYYVDQTLRLSGIYMWMFVLGLGIIMPYIYIVFKRKLWVLPVVSASLSAVIFAVGSLSLLN</sequence>
<keyword evidence="10" id="KW-0472">Membrane</keyword>
<keyword evidence="8" id="KW-0325">Glycoprotein</keyword>
<keyword evidence="5" id="KW-0926">Vacuole</keyword>
<evidence type="ECO:0000256" key="7">
    <source>
        <dbReference type="ARBA" id="ARBA00022989"/>
    </source>
</evidence>
<evidence type="ECO:0000313" key="13">
    <source>
        <dbReference type="Proteomes" id="UP000005435"/>
    </source>
</evidence>
<feature type="transmembrane region" description="Helical" evidence="10">
    <location>
        <begin position="537"/>
        <end position="559"/>
    </location>
</feature>
<evidence type="ECO:0000256" key="1">
    <source>
        <dbReference type="ARBA" id="ARBA00003273"/>
    </source>
</evidence>
<feature type="domain" description="Peptidase M28" evidence="11">
    <location>
        <begin position="98"/>
        <end position="286"/>
    </location>
</feature>
<evidence type="ECO:0000256" key="9">
    <source>
        <dbReference type="ARBA" id="ARBA00031512"/>
    </source>
</evidence>
<comment type="similarity">
    <text evidence="3">Belongs to the peptidase M28 family.</text>
</comment>
<keyword evidence="7 10" id="KW-1133">Transmembrane helix</keyword>
<dbReference type="STRING" id="720554.Clocl_2662"/>
<dbReference type="InterPro" id="IPR023298">
    <property type="entry name" value="ATPase_P-typ_TM_dom_sf"/>
</dbReference>
<feature type="transmembrane region" description="Helical" evidence="10">
    <location>
        <begin position="394"/>
        <end position="417"/>
    </location>
</feature>
<dbReference type="InterPro" id="IPR001261">
    <property type="entry name" value="ArgE/DapE_CS"/>
</dbReference>
<dbReference type="Pfam" id="PF04389">
    <property type="entry name" value="Peptidase_M28"/>
    <property type="match status" value="1"/>
</dbReference>
<keyword evidence="13" id="KW-1185">Reference proteome</keyword>
<feature type="transmembrane region" description="Helical" evidence="10">
    <location>
        <begin position="450"/>
        <end position="469"/>
    </location>
</feature>
<evidence type="ECO:0000256" key="8">
    <source>
        <dbReference type="ARBA" id="ARBA00023180"/>
    </source>
</evidence>
<evidence type="ECO:0000259" key="11">
    <source>
        <dbReference type="Pfam" id="PF04389"/>
    </source>
</evidence>
<reference evidence="13" key="1">
    <citation type="submission" date="2011-12" db="EMBL/GenBank/DDBJ databases">
        <title>Complete sequence of Clostridium clariflavum DSM 19732.</title>
        <authorList>
            <consortium name="US DOE Joint Genome Institute"/>
            <person name="Lucas S."/>
            <person name="Han J."/>
            <person name="Lapidus A."/>
            <person name="Cheng J.-F."/>
            <person name="Goodwin L."/>
            <person name="Pitluck S."/>
            <person name="Peters L."/>
            <person name="Teshima H."/>
            <person name="Detter J.C."/>
            <person name="Han C."/>
            <person name="Tapia R."/>
            <person name="Land M."/>
            <person name="Hauser L."/>
            <person name="Kyrpides N."/>
            <person name="Ivanova N."/>
            <person name="Pagani I."/>
            <person name="Kitzmiller T."/>
            <person name="Lynd L."/>
            <person name="Izquierdo J."/>
            <person name="Woyke T."/>
        </authorList>
    </citation>
    <scope>NUCLEOTIDE SEQUENCE [LARGE SCALE GENOMIC DNA]</scope>
    <source>
        <strain evidence="13">DSM 19732 / NBRC 101661 / EBR45</strain>
    </source>
</reference>
<comment type="subcellular location">
    <subcellularLocation>
        <location evidence="2">Vacuole membrane</location>
        <topology evidence="2">Multi-pass membrane protein</topology>
    </subcellularLocation>
</comment>
<dbReference type="InterPro" id="IPR007484">
    <property type="entry name" value="Peptidase_M28"/>
</dbReference>
<reference evidence="12 13" key="2">
    <citation type="journal article" date="2012" name="Stand. Genomic Sci.">
        <title>Complete Genome Sequence of Clostridium clariflavum DSM 19732.</title>
        <authorList>
            <person name="Izquierdo J.A."/>
            <person name="Goodwin L."/>
            <person name="Davenport K.W."/>
            <person name="Teshima H."/>
            <person name="Bruce D."/>
            <person name="Detter C."/>
            <person name="Tapia R."/>
            <person name="Han S."/>
            <person name="Land M."/>
            <person name="Hauser L."/>
            <person name="Jeffries C.D."/>
            <person name="Han J."/>
            <person name="Pitluck S."/>
            <person name="Nolan M."/>
            <person name="Chen A."/>
            <person name="Huntemann M."/>
            <person name="Mavromatis K."/>
            <person name="Mikhailova N."/>
            <person name="Liolios K."/>
            <person name="Woyke T."/>
            <person name="Lynd L.R."/>
        </authorList>
    </citation>
    <scope>NUCLEOTIDE SEQUENCE [LARGE SCALE GENOMIC DNA]</scope>
    <source>
        <strain evidence="13">DSM 19732 / NBRC 101661 / EBR45</strain>
    </source>
</reference>
<organism evidence="12 13">
    <name type="scientific">Acetivibrio clariflavus (strain DSM 19732 / NBRC 101661 / EBR45)</name>
    <name type="common">Clostridium clariflavum</name>
    <dbReference type="NCBI Taxonomy" id="720554"/>
    <lineage>
        <taxon>Bacteria</taxon>
        <taxon>Bacillati</taxon>
        <taxon>Bacillota</taxon>
        <taxon>Clostridia</taxon>
        <taxon>Eubacteriales</taxon>
        <taxon>Oscillospiraceae</taxon>
        <taxon>Acetivibrio</taxon>
    </lineage>
</organism>
<dbReference type="eggNOG" id="COG2234">
    <property type="taxonomic scope" value="Bacteria"/>
</dbReference>
<keyword evidence="12" id="KW-0645">Protease</keyword>
<dbReference type="PROSITE" id="PS00758">
    <property type="entry name" value="ARGE_DAPE_CPG2_1"/>
    <property type="match status" value="1"/>
</dbReference>
<keyword evidence="6" id="KW-0378">Hydrolase</keyword>
<dbReference type="GO" id="GO:0008235">
    <property type="term" value="F:metalloexopeptidase activity"/>
    <property type="evidence" value="ECO:0007669"/>
    <property type="project" value="InterPro"/>
</dbReference>
<dbReference type="Gene3D" id="3.40.630.10">
    <property type="entry name" value="Zn peptidases"/>
    <property type="match status" value="1"/>
</dbReference>
<dbReference type="KEGG" id="ccl:Clocl_2662"/>
<dbReference type="InterPro" id="IPR045175">
    <property type="entry name" value="M28_fam"/>
</dbReference>
<evidence type="ECO:0000256" key="10">
    <source>
        <dbReference type="SAM" id="Phobius"/>
    </source>
</evidence>
<feature type="transmembrane region" description="Helical" evidence="10">
    <location>
        <begin position="12"/>
        <end position="30"/>
    </location>
</feature>
<dbReference type="Proteomes" id="UP000005435">
    <property type="component" value="Chromosome"/>
</dbReference>
<feature type="transmembrane region" description="Helical" evidence="10">
    <location>
        <begin position="481"/>
        <end position="500"/>
    </location>
</feature>
<evidence type="ECO:0000256" key="3">
    <source>
        <dbReference type="ARBA" id="ARBA00010918"/>
    </source>
</evidence>
<feature type="transmembrane region" description="Helical" evidence="10">
    <location>
        <begin position="353"/>
        <end position="374"/>
    </location>
</feature>
<dbReference type="SUPFAM" id="SSF81665">
    <property type="entry name" value="Calcium ATPase, transmembrane domain M"/>
    <property type="match status" value="1"/>
</dbReference>
<accession>G8M269</accession>
<protein>
    <recommendedName>
        <fullName evidence="4">Vacuolar membrane protease</fullName>
    </recommendedName>
    <alternativeName>
        <fullName evidence="9">FXNA-related family protease 1</fullName>
    </alternativeName>
</protein>
<comment type="function">
    <text evidence="1">May be involved in vacuolar sorting and osmoregulation.</text>
</comment>
<gene>
    <name evidence="12" type="ordered locus">Clocl_2662</name>
</gene>
<dbReference type="EMBL" id="CP003065">
    <property type="protein sequence ID" value="AEV69228.1"/>
    <property type="molecule type" value="Genomic_DNA"/>
</dbReference>
<evidence type="ECO:0000256" key="6">
    <source>
        <dbReference type="ARBA" id="ARBA00022801"/>
    </source>
</evidence>
<keyword evidence="12" id="KW-0031">Aminopeptidase</keyword>
<keyword evidence="10" id="KW-0812">Transmembrane</keyword>
<dbReference type="GO" id="GO:0004177">
    <property type="term" value="F:aminopeptidase activity"/>
    <property type="evidence" value="ECO:0007669"/>
    <property type="project" value="UniProtKB-KW"/>
</dbReference>
<evidence type="ECO:0000256" key="2">
    <source>
        <dbReference type="ARBA" id="ARBA00004128"/>
    </source>
</evidence>
<dbReference type="PANTHER" id="PTHR12147">
    <property type="entry name" value="METALLOPEPTIDASE M28 FAMILY MEMBER"/>
    <property type="match status" value="1"/>
</dbReference>
<evidence type="ECO:0000313" key="12">
    <source>
        <dbReference type="EMBL" id="AEV69228.1"/>
    </source>
</evidence>
<feature type="transmembrane region" description="Helical" evidence="10">
    <location>
        <begin position="322"/>
        <end position="341"/>
    </location>
</feature>
<dbReference type="GO" id="GO:0005774">
    <property type="term" value="C:vacuolar membrane"/>
    <property type="evidence" value="ECO:0007669"/>
    <property type="project" value="UniProtKB-SubCell"/>
</dbReference>
<feature type="transmembrane region" description="Helical" evidence="10">
    <location>
        <begin position="424"/>
        <end position="444"/>
    </location>
</feature>
<evidence type="ECO:0000256" key="5">
    <source>
        <dbReference type="ARBA" id="ARBA00022554"/>
    </source>
</evidence>
<proteinExistence type="inferred from homology"/>
<dbReference type="GO" id="GO:0006508">
    <property type="term" value="P:proteolysis"/>
    <property type="evidence" value="ECO:0007669"/>
    <property type="project" value="InterPro"/>
</dbReference>
<feature type="transmembrane region" description="Helical" evidence="10">
    <location>
        <begin position="512"/>
        <end position="530"/>
    </location>
</feature>
<evidence type="ECO:0000256" key="4">
    <source>
        <dbReference type="ARBA" id="ARBA00017435"/>
    </source>
</evidence>
<dbReference type="HOGENOM" id="CLU_019249_0_0_9"/>